<gene>
    <name evidence="2" type="ORF">B0T24DRAFT_369383</name>
</gene>
<organism evidence="2 3">
    <name type="scientific">Lasiosphaeria ovina</name>
    <dbReference type="NCBI Taxonomy" id="92902"/>
    <lineage>
        <taxon>Eukaryota</taxon>
        <taxon>Fungi</taxon>
        <taxon>Dikarya</taxon>
        <taxon>Ascomycota</taxon>
        <taxon>Pezizomycotina</taxon>
        <taxon>Sordariomycetes</taxon>
        <taxon>Sordariomycetidae</taxon>
        <taxon>Sordariales</taxon>
        <taxon>Lasiosphaeriaceae</taxon>
        <taxon>Lasiosphaeria</taxon>
    </lineage>
</organism>
<evidence type="ECO:0000256" key="1">
    <source>
        <dbReference type="SAM" id="MobiDB-lite"/>
    </source>
</evidence>
<comment type="caution">
    <text evidence="2">The sequence shown here is derived from an EMBL/GenBank/DDBJ whole genome shotgun (WGS) entry which is preliminary data.</text>
</comment>
<protein>
    <submittedName>
        <fullName evidence="2">Uncharacterized protein</fullName>
    </submittedName>
</protein>
<evidence type="ECO:0000313" key="3">
    <source>
        <dbReference type="Proteomes" id="UP001287356"/>
    </source>
</evidence>
<feature type="compositionally biased region" description="Basic and acidic residues" evidence="1">
    <location>
        <begin position="74"/>
        <end position="94"/>
    </location>
</feature>
<evidence type="ECO:0000313" key="2">
    <source>
        <dbReference type="EMBL" id="KAK3366853.1"/>
    </source>
</evidence>
<dbReference type="EMBL" id="JAULSN010000007">
    <property type="protein sequence ID" value="KAK3366853.1"/>
    <property type="molecule type" value="Genomic_DNA"/>
</dbReference>
<name>A0AAE0N1N7_9PEZI</name>
<feature type="compositionally biased region" description="Basic residues" evidence="1">
    <location>
        <begin position="95"/>
        <end position="112"/>
    </location>
</feature>
<feature type="compositionally biased region" description="Basic and acidic residues" evidence="1">
    <location>
        <begin position="113"/>
        <end position="155"/>
    </location>
</feature>
<reference evidence="2" key="1">
    <citation type="journal article" date="2023" name="Mol. Phylogenet. Evol.">
        <title>Genome-scale phylogeny and comparative genomics of the fungal order Sordariales.</title>
        <authorList>
            <person name="Hensen N."/>
            <person name="Bonometti L."/>
            <person name="Westerberg I."/>
            <person name="Brannstrom I.O."/>
            <person name="Guillou S."/>
            <person name="Cros-Aarteil S."/>
            <person name="Calhoun S."/>
            <person name="Haridas S."/>
            <person name="Kuo A."/>
            <person name="Mondo S."/>
            <person name="Pangilinan J."/>
            <person name="Riley R."/>
            <person name="LaButti K."/>
            <person name="Andreopoulos B."/>
            <person name="Lipzen A."/>
            <person name="Chen C."/>
            <person name="Yan M."/>
            <person name="Daum C."/>
            <person name="Ng V."/>
            <person name="Clum A."/>
            <person name="Steindorff A."/>
            <person name="Ohm R.A."/>
            <person name="Martin F."/>
            <person name="Silar P."/>
            <person name="Natvig D.O."/>
            <person name="Lalanne C."/>
            <person name="Gautier V."/>
            <person name="Ament-Velasquez S.L."/>
            <person name="Kruys A."/>
            <person name="Hutchinson M.I."/>
            <person name="Powell A.J."/>
            <person name="Barry K."/>
            <person name="Miller A.N."/>
            <person name="Grigoriev I.V."/>
            <person name="Debuchy R."/>
            <person name="Gladieux P."/>
            <person name="Hiltunen Thoren M."/>
            <person name="Johannesson H."/>
        </authorList>
    </citation>
    <scope>NUCLEOTIDE SEQUENCE</scope>
    <source>
        <strain evidence="2">CBS 958.72</strain>
    </source>
</reference>
<dbReference type="Proteomes" id="UP001287356">
    <property type="component" value="Unassembled WGS sequence"/>
</dbReference>
<keyword evidence="3" id="KW-1185">Reference proteome</keyword>
<proteinExistence type="predicted"/>
<dbReference type="AlphaFoldDB" id="A0AAE0N1N7"/>
<sequence>MDAHLAEDDVASICPQEASEADEPPKLSTDMSSDSHGEPVRRQRPTPASRTSLSLEGLINAEEGLRTPVYDLAADDKARSPDKLDSPRTDSRGKDSHRRHRHPRHSARSRRYRTPEEQAARDKRKAERRVRENERELERRESSAPKEKGKELGLLEADRRRDSIFSVQAQARASATVKYVIFRPLH</sequence>
<feature type="region of interest" description="Disordered" evidence="1">
    <location>
        <begin position="1"/>
        <end position="155"/>
    </location>
</feature>
<accession>A0AAE0N1N7</accession>
<reference evidence="2" key="2">
    <citation type="submission" date="2023-06" db="EMBL/GenBank/DDBJ databases">
        <authorList>
            <consortium name="Lawrence Berkeley National Laboratory"/>
            <person name="Haridas S."/>
            <person name="Hensen N."/>
            <person name="Bonometti L."/>
            <person name="Westerberg I."/>
            <person name="Brannstrom I.O."/>
            <person name="Guillou S."/>
            <person name="Cros-Aarteil S."/>
            <person name="Calhoun S."/>
            <person name="Kuo A."/>
            <person name="Mondo S."/>
            <person name="Pangilinan J."/>
            <person name="Riley R."/>
            <person name="Labutti K."/>
            <person name="Andreopoulos B."/>
            <person name="Lipzen A."/>
            <person name="Chen C."/>
            <person name="Yanf M."/>
            <person name="Daum C."/>
            <person name="Ng V."/>
            <person name="Clum A."/>
            <person name="Steindorff A."/>
            <person name="Ohm R."/>
            <person name="Martin F."/>
            <person name="Silar P."/>
            <person name="Natvig D."/>
            <person name="Lalanne C."/>
            <person name="Gautier V."/>
            <person name="Ament-Velasquez S.L."/>
            <person name="Kruys A."/>
            <person name="Hutchinson M.I."/>
            <person name="Powell A.J."/>
            <person name="Barry K."/>
            <person name="Miller A.N."/>
            <person name="Grigoriev I.V."/>
            <person name="Debuchy R."/>
            <person name="Gladieux P."/>
            <person name="Thoren M.H."/>
            <person name="Johannesson H."/>
        </authorList>
    </citation>
    <scope>NUCLEOTIDE SEQUENCE</scope>
    <source>
        <strain evidence="2">CBS 958.72</strain>
    </source>
</reference>